<dbReference type="Proteomes" id="UP001597041">
    <property type="component" value="Unassembled WGS sequence"/>
</dbReference>
<sequence length="78" mass="9422">MRAYINVWGKKYLVESISWFRNEGSKSISYISFEDEDRLTYVVHNKMMFDKENIEKMKGYQDGIIHGDLEKYITWEES</sequence>
<dbReference type="RefSeq" id="WP_379592229.1">
    <property type="nucleotide sequence ID" value="NZ_JBHTKK010000013.1"/>
</dbReference>
<name>A0ABW3NJC3_9BACI</name>
<reference evidence="2" key="1">
    <citation type="journal article" date="2019" name="Int. J. Syst. Evol. Microbiol.">
        <title>The Global Catalogue of Microorganisms (GCM) 10K type strain sequencing project: providing services to taxonomists for standard genome sequencing and annotation.</title>
        <authorList>
            <consortium name="The Broad Institute Genomics Platform"/>
            <consortium name="The Broad Institute Genome Sequencing Center for Infectious Disease"/>
            <person name="Wu L."/>
            <person name="Ma J."/>
        </authorList>
    </citation>
    <scope>NUCLEOTIDE SEQUENCE [LARGE SCALE GENOMIC DNA]</scope>
    <source>
        <strain evidence="2">CCUG 56608</strain>
    </source>
</reference>
<organism evidence="1 2">
    <name type="scientific">Oceanobacillus locisalsi</name>
    <dbReference type="NCBI Taxonomy" id="546107"/>
    <lineage>
        <taxon>Bacteria</taxon>
        <taxon>Bacillati</taxon>
        <taxon>Bacillota</taxon>
        <taxon>Bacilli</taxon>
        <taxon>Bacillales</taxon>
        <taxon>Bacillaceae</taxon>
        <taxon>Oceanobacillus</taxon>
    </lineage>
</organism>
<keyword evidence="2" id="KW-1185">Reference proteome</keyword>
<comment type="caution">
    <text evidence="1">The sequence shown here is derived from an EMBL/GenBank/DDBJ whole genome shotgun (WGS) entry which is preliminary data.</text>
</comment>
<protein>
    <submittedName>
        <fullName evidence="1">Uncharacterized protein</fullName>
    </submittedName>
</protein>
<evidence type="ECO:0000313" key="1">
    <source>
        <dbReference type="EMBL" id="MFD1066650.1"/>
    </source>
</evidence>
<evidence type="ECO:0000313" key="2">
    <source>
        <dbReference type="Proteomes" id="UP001597041"/>
    </source>
</evidence>
<accession>A0ABW3NJC3</accession>
<proteinExistence type="predicted"/>
<dbReference type="EMBL" id="JBHTKK010000013">
    <property type="protein sequence ID" value="MFD1066650.1"/>
    <property type="molecule type" value="Genomic_DNA"/>
</dbReference>
<gene>
    <name evidence="1" type="ORF">ACFQ19_11500</name>
</gene>